<dbReference type="OrthoDB" id="671361at2759"/>
<dbReference type="EMBL" id="JACMSC010000015">
    <property type="protein sequence ID" value="KAG6485624.1"/>
    <property type="molecule type" value="Genomic_DNA"/>
</dbReference>
<organism evidence="6 7">
    <name type="scientific">Zingiber officinale</name>
    <name type="common">Ginger</name>
    <name type="synonym">Amomum zingiber</name>
    <dbReference type="NCBI Taxonomy" id="94328"/>
    <lineage>
        <taxon>Eukaryota</taxon>
        <taxon>Viridiplantae</taxon>
        <taxon>Streptophyta</taxon>
        <taxon>Embryophyta</taxon>
        <taxon>Tracheophyta</taxon>
        <taxon>Spermatophyta</taxon>
        <taxon>Magnoliopsida</taxon>
        <taxon>Liliopsida</taxon>
        <taxon>Zingiberales</taxon>
        <taxon>Zingiberaceae</taxon>
        <taxon>Zingiber</taxon>
    </lineage>
</organism>
<name>A0A8J5F928_ZINOF</name>
<evidence type="ECO:0000256" key="2">
    <source>
        <dbReference type="ARBA" id="ARBA00004906"/>
    </source>
</evidence>
<dbReference type="CDD" id="cd18186">
    <property type="entry name" value="BTB_POZ_ZBTB_KLHL-like"/>
    <property type="match status" value="1"/>
</dbReference>
<dbReference type="GO" id="GO:0016567">
    <property type="term" value="P:protein ubiquitination"/>
    <property type="evidence" value="ECO:0007669"/>
    <property type="project" value="UniProtKB-UniPathway"/>
</dbReference>
<dbReference type="Pfam" id="PF25553">
    <property type="entry name" value="BTB-POZ_ANK-like"/>
    <property type="match status" value="1"/>
</dbReference>
<gene>
    <name evidence="6" type="ORF">ZIOFF_054187</name>
</gene>
<evidence type="ECO:0000256" key="1">
    <source>
        <dbReference type="ARBA" id="ARBA00002668"/>
    </source>
</evidence>
<keyword evidence="3" id="KW-0833">Ubl conjugation pathway</keyword>
<comment type="function">
    <text evidence="1">May act as a substrate-specific adapter of an E3 ubiquitin-protein ligase complex (CUL3-RBX1-BTB) which mediates the ubiquitination and subsequent proteasomal degradation of target proteins.</text>
</comment>
<dbReference type="InterPro" id="IPR058039">
    <property type="entry name" value="At3g05675-like_ankyrin"/>
</dbReference>
<dbReference type="InterPro" id="IPR038920">
    <property type="entry name" value="At3g05675-like"/>
</dbReference>
<sequence length="546" mass="61856">MADRGEQGSVSAGRRGPILRRTWCCSFSSSPRSPEHLRRSRSSPSGDLRPSLKPRHKPRNAGSFHSSPSPSSKLGLGIIDPRRILSPGRVSPIDSEAPLGPLPVIADSTSFSTVAAESEPESPDPPPKERPLVPDMMDTNPRSWVRQKSSDMRLYLKGKDEKCFLLELDSRVLCESSPFFAAMIVGSSLEVSDTQSTKIEVTGIEDVDAFKETIELMYAKDATSWLVKAGVSRAIDILEVCTTIMFDRGIRFCLSYIEAVPWTEAEEEKLKRLFTRCKFDEAVRREVLSRLDPQDCNYSGDLALRLIQSVTNATNSSARKEMTSLVNSILSKSSIYQKDSVGLNKDNLYDICLSCLDSLVNLFEDALNSIPIDQTITRKETKPLIERVSRQVENLNWLLEILIDKEMAEEFVSLWANQEKLVSLHERASPMVRYELSRISASVFIALGRRRLQCPAGIRFSILRSWFKPMLLDFGWLQRCSKGLDMRILEESLGQVILTLTLKQQQVLFEEWFRCFARHGNECPDLSKAFQVWWRRSFVRTSEATR</sequence>
<evidence type="ECO:0000313" key="7">
    <source>
        <dbReference type="Proteomes" id="UP000734854"/>
    </source>
</evidence>
<dbReference type="PANTHER" id="PTHR31060:SF33">
    <property type="entry name" value="OS04G0278000 PROTEIN"/>
    <property type="match status" value="1"/>
</dbReference>
<keyword evidence="7" id="KW-1185">Reference proteome</keyword>
<evidence type="ECO:0000256" key="4">
    <source>
        <dbReference type="SAM" id="MobiDB-lite"/>
    </source>
</evidence>
<feature type="region of interest" description="Disordered" evidence="4">
    <location>
        <begin position="25"/>
        <end position="77"/>
    </location>
</feature>
<accession>A0A8J5F928</accession>
<dbReference type="Proteomes" id="UP000734854">
    <property type="component" value="Unassembled WGS sequence"/>
</dbReference>
<proteinExistence type="predicted"/>
<feature type="region of interest" description="Disordered" evidence="4">
    <location>
        <begin position="112"/>
        <end position="142"/>
    </location>
</feature>
<evidence type="ECO:0000256" key="3">
    <source>
        <dbReference type="ARBA" id="ARBA00022786"/>
    </source>
</evidence>
<reference evidence="6 7" key="1">
    <citation type="submission" date="2020-08" db="EMBL/GenBank/DDBJ databases">
        <title>Plant Genome Project.</title>
        <authorList>
            <person name="Zhang R.-G."/>
        </authorList>
    </citation>
    <scope>NUCLEOTIDE SEQUENCE [LARGE SCALE GENOMIC DNA]</scope>
    <source>
        <tissue evidence="6">Rhizome</tissue>
    </source>
</reference>
<dbReference type="PANTHER" id="PTHR31060">
    <property type="entry name" value="OSJNBA0011J08.25 PROTEIN-RELATED"/>
    <property type="match status" value="1"/>
</dbReference>
<evidence type="ECO:0000259" key="5">
    <source>
        <dbReference type="Pfam" id="PF25553"/>
    </source>
</evidence>
<dbReference type="UniPathway" id="UPA00143"/>
<comment type="pathway">
    <text evidence="2">Protein modification; protein ubiquitination.</text>
</comment>
<dbReference type="AlphaFoldDB" id="A0A8J5F928"/>
<feature type="domain" description="At3g05675-like ankyrin-like" evidence="5">
    <location>
        <begin position="300"/>
        <end position="540"/>
    </location>
</feature>
<protein>
    <recommendedName>
        <fullName evidence="5">At3g05675-like ankyrin-like domain-containing protein</fullName>
    </recommendedName>
</protein>
<evidence type="ECO:0000313" key="6">
    <source>
        <dbReference type="EMBL" id="KAG6485624.1"/>
    </source>
</evidence>
<comment type="caution">
    <text evidence="6">The sequence shown here is derived from an EMBL/GenBank/DDBJ whole genome shotgun (WGS) entry which is preliminary data.</text>
</comment>